<organism evidence="1 2">
    <name type="scientific">Eretmocerus hayati</name>
    <dbReference type="NCBI Taxonomy" id="131215"/>
    <lineage>
        <taxon>Eukaryota</taxon>
        <taxon>Metazoa</taxon>
        <taxon>Ecdysozoa</taxon>
        <taxon>Arthropoda</taxon>
        <taxon>Hexapoda</taxon>
        <taxon>Insecta</taxon>
        <taxon>Pterygota</taxon>
        <taxon>Neoptera</taxon>
        <taxon>Endopterygota</taxon>
        <taxon>Hymenoptera</taxon>
        <taxon>Apocrita</taxon>
        <taxon>Proctotrupomorpha</taxon>
        <taxon>Chalcidoidea</taxon>
        <taxon>Aphelinidae</taxon>
        <taxon>Aphelininae</taxon>
        <taxon>Eretmocerus</taxon>
    </lineage>
</organism>
<dbReference type="EMBL" id="CM056742">
    <property type="protein sequence ID" value="KAJ8677323.1"/>
    <property type="molecule type" value="Genomic_DNA"/>
</dbReference>
<comment type="caution">
    <text evidence="1">The sequence shown here is derived from an EMBL/GenBank/DDBJ whole genome shotgun (WGS) entry which is preliminary data.</text>
</comment>
<name>A0ACC2P2J9_9HYME</name>
<protein>
    <submittedName>
        <fullName evidence="1">Uncharacterized protein</fullName>
    </submittedName>
</protein>
<dbReference type="Proteomes" id="UP001239111">
    <property type="component" value="Chromosome 2"/>
</dbReference>
<evidence type="ECO:0000313" key="1">
    <source>
        <dbReference type="EMBL" id="KAJ8677323.1"/>
    </source>
</evidence>
<gene>
    <name evidence="1" type="ORF">QAD02_013110</name>
</gene>
<accession>A0ACC2P2J9</accession>
<keyword evidence="2" id="KW-1185">Reference proteome</keyword>
<proteinExistence type="predicted"/>
<evidence type="ECO:0000313" key="2">
    <source>
        <dbReference type="Proteomes" id="UP001239111"/>
    </source>
</evidence>
<sequence>MRCVDIDPNQSISHNTLHSLQSQISDQQRQIMSLQEQIFNISRAVMELKSTISTYNLQISQNYENHNNDPVNLHKNRTVTPLQHVNFPDESHYNLSNKPLKTKDHVPPDHSDEHKFLIRKNYNWHDHDVQKWIQEILRFEDKETWSLQEKKSNSGETIWVFSSKSIENANALINLNKLDYEIFKTQPYLTNEQLKTRRFQRDELTILSKKGYSITHTSKSQLRIFKQGETEDLVWDDTKLRYVELSKTDVQTPQYQSPTLDQSRQHPKIFLYS</sequence>
<reference evidence="1" key="1">
    <citation type="submission" date="2023-04" db="EMBL/GenBank/DDBJ databases">
        <title>A chromosome-level genome assembly of the parasitoid wasp Eretmocerus hayati.</title>
        <authorList>
            <person name="Zhong Y."/>
            <person name="Liu S."/>
            <person name="Liu Y."/>
        </authorList>
    </citation>
    <scope>NUCLEOTIDE SEQUENCE</scope>
    <source>
        <strain evidence="1">ZJU_SS_LIU_2023</strain>
    </source>
</reference>